<dbReference type="Gene3D" id="3.40.190.10">
    <property type="entry name" value="Periplasmic binding protein-like II"/>
    <property type="match status" value="1"/>
</dbReference>
<protein>
    <submittedName>
        <fullName evidence="3">Glycine/betaine ABC transporter substrate-binding protein</fullName>
    </submittedName>
</protein>
<gene>
    <name evidence="3" type="ORF">A9C11_31445</name>
</gene>
<dbReference type="AlphaFoldDB" id="A0A1A9KL06"/>
<dbReference type="RefSeq" id="WP_064584921.1">
    <property type="nucleotide sequence ID" value="NZ_CP015878.1"/>
</dbReference>
<sequence>MKLSIKAGACAALFTLVSSAWAAEPASCQNVRMGSVNWTDVVASSAVAEALLDGLGYKVKQTSASQQIILAGMADKQLDVFLGYWQPTMQPVAKPYLDKQQIEVITPATLGDAQSTYAVPTYVYDGGLKTFADIAKFRDKLDNKIYLIEPGSGSNRITADMIAKDKFGLKGFQVVESSEAGMLTAVKRAIKRQQWVVFFGWKPHPMNLQIDMKYLTGSDDVFGPNEGAATVSIMTAAGYQEQCGNVAKLLHNLRFSSQEVSQVMEPILDRSQPLDAARAWLKAHPDQLKAWLAGVTTFDGKPAEPAFVASLK</sequence>
<evidence type="ECO:0000259" key="2">
    <source>
        <dbReference type="Pfam" id="PF04069"/>
    </source>
</evidence>
<accession>A0A1A9KL06</accession>
<dbReference type="InterPro" id="IPR017783">
    <property type="entry name" value="ABC_choline_sub-bd"/>
</dbReference>
<dbReference type="NCBIfam" id="TIGR03414">
    <property type="entry name" value="ABC_choline_bnd"/>
    <property type="match status" value="1"/>
</dbReference>
<evidence type="ECO:0000256" key="1">
    <source>
        <dbReference type="SAM" id="SignalP"/>
    </source>
</evidence>
<dbReference type="InterPro" id="IPR007210">
    <property type="entry name" value="ABC_Gly_betaine_transp_sub-bd"/>
</dbReference>
<feature type="signal peptide" evidence="1">
    <location>
        <begin position="1"/>
        <end position="22"/>
    </location>
</feature>
<dbReference type="Pfam" id="PF04069">
    <property type="entry name" value="OpuAC"/>
    <property type="match status" value="1"/>
</dbReference>
<dbReference type="GO" id="GO:0033265">
    <property type="term" value="F:choline binding"/>
    <property type="evidence" value="ECO:0007669"/>
    <property type="project" value="InterPro"/>
</dbReference>
<evidence type="ECO:0000313" key="3">
    <source>
        <dbReference type="EMBL" id="ANI18245.1"/>
    </source>
</evidence>
<dbReference type="CDD" id="cd13640">
    <property type="entry name" value="PBP2_ChoX"/>
    <property type="match status" value="1"/>
</dbReference>
<dbReference type="Gene3D" id="3.40.190.100">
    <property type="entry name" value="Glycine betaine-binding periplasmic protein, domain 2"/>
    <property type="match status" value="1"/>
</dbReference>
<dbReference type="Proteomes" id="UP000077748">
    <property type="component" value="Chromosome"/>
</dbReference>
<feature type="domain" description="ABC-type glycine betaine transport system substrate-binding" evidence="2">
    <location>
        <begin position="30"/>
        <end position="282"/>
    </location>
</feature>
<proteinExistence type="predicted"/>
<name>A0A1A9KL06_9PSED</name>
<dbReference type="SUPFAM" id="SSF53850">
    <property type="entry name" value="Periplasmic binding protein-like II"/>
    <property type="match status" value="1"/>
</dbReference>
<dbReference type="GO" id="GO:0015871">
    <property type="term" value="P:choline transport"/>
    <property type="evidence" value="ECO:0007669"/>
    <property type="project" value="InterPro"/>
</dbReference>
<dbReference type="GO" id="GO:0042597">
    <property type="term" value="C:periplasmic space"/>
    <property type="evidence" value="ECO:0007669"/>
    <property type="project" value="InterPro"/>
</dbReference>
<evidence type="ECO:0000313" key="4">
    <source>
        <dbReference type="Proteomes" id="UP000077748"/>
    </source>
</evidence>
<organism evidence="3 4">
    <name type="scientific">Pseudomonas citronellolis</name>
    <dbReference type="NCBI Taxonomy" id="53408"/>
    <lineage>
        <taxon>Bacteria</taxon>
        <taxon>Pseudomonadati</taxon>
        <taxon>Pseudomonadota</taxon>
        <taxon>Gammaproteobacteria</taxon>
        <taxon>Pseudomonadales</taxon>
        <taxon>Pseudomonadaceae</taxon>
        <taxon>Pseudomonas</taxon>
    </lineage>
</organism>
<keyword evidence="1" id="KW-0732">Signal</keyword>
<dbReference type="GO" id="GO:0043190">
    <property type="term" value="C:ATP-binding cassette (ABC) transporter complex"/>
    <property type="evidence" value="ECO:0007669"/>
    <property type="project" value="InterPro"/>
</dbReference>
<reference evidence="3 4" key="1">
    <citation type="submission" date="2016-05" db="EMBL/GenBank/DDBJ databases">
        <title>Genome Sequence of Pseudomonas citronellolis Strain SJTE-3, an Estrogens and Persistent Organic Pollutants degradation strain.</title>
        <authorList>
            <person name="Liang R."/>
        </authorList>
    </citation>
    <scope>NUCLEOTIDE SEQUENCE [LARGE SCALE GENOMIC DNA]</scope>
    <source>
        <strain evidence="3 4">SJTE-3</strain>
    </source>
</reference>
<feature type="chain" id="PRO_5008391865" evidence="1">
    <location>
        <begin position="23"/>
        <end position="312"/>
    </location>
</feature>
<dbReference type="GO" id="GO:0022857">
    <property type="term" value="F:transmembrane transporter activity"/>
    <property type="evidence" value="ECO:0007669"/>
    <property type="project" value="InterPro"/>
</dbReference>
<dbReference type="EMBL" id="CP015878">
    <property type="protein sequence ID" value="ANI18245.1"/>
    <property type="molecule type" value="Genomic_DNA"/>
</dbReference>